<evidence type="ECO:0000259" key="2">
    <source>
        <dbReference type="PROSITE" id="PS51650"/>
    </source>
</evidence>
<dbReference type="PANTHER" id="PTHR23317">
    <property type="entry name" value="DEDICATOR OF CYTOKINESIS DOCK"/>
    <property type="match status" value="1"/>
</dbReference>
<dbReference type="Pfam" id="PF14429">
    <property type="entry name" value="DOCK-C2"/>
    <property type="match status" value="1"/>
</dbReference>
<dbReference type="PROSITE" id="PS51650">
    <property type="entry name" value="C2_DOCK"/>
    <property type="match status" value="1"/>
</dbReference>
<dbReference type="InterPro" id="IPR036691">
    <property type="entry name" value="Endo/exonu/phosph_ase_sf"/>
</dbReference>
<keyword evidence="4" id="KW-1185">Reference proteome</keyword>
<protein>
    <submittedName>
        <fullName evidence="3">Dedicator of cytokinesis protein 7</fullName>
    </submittedName>
</protein>
<dbReference type="InterPro" id="IPR026791">
    <property type="entry name" value="DOCK"/>
</dbReference>
<feature type="domain" description="C2 DOCK-type" evidence="2">
    <location>
        <begin position="63"/>
        <end position="233"/>
    </location>
</feature>
<evidence type="ECO:0000313" key="3">
    <source>
        <dbReference type="EMBL" id="KAF0306049.1"/>
    </source>
</evidence>
<sequence length="485" mass="53890">MKKLKCIGGTLKLDIAPCPDEVKHCLTPELAKLRPYPDDKARPCKELLEFPPEEVYEPHYLYRNLLFVSPKTVNFVNYPNKPGISARNITVRVQFLNGEGKESALPVIFGRSSMPELVSEAYTAISYHSKNPDFYDEIKIKLPATLTDAHHLLFTFFHVSCQQRKAEPSSASTPIGYTVRPLTASLCYAEACLPVLLEPPPSNYPYITPDINLPGVKWVDNHRPLFSVSVTAHSSVHAQDKNIDSFLGMCRIVESGVVPTRIGDSNVETELRRRVEVLPTPVTGVRSSNIEVIWENVFVGKCRGILFASVYRVPKNTTAQVAADLDDLESQLQHMLASYPGATVMLAGALNCGLLKPAADSPGRRLTRLLETYGLRIANTDRPTYRPANSLLDIVATNRPDLITRTGALRPGGQRDHYKELNRQCRAAVRRDQAAHLQRQLAKAGPGSVWRVLRPIIGSKKEAAVPSATPASRDRRHRCQFGCRV</sequence>
<dbReference type="EMBL" id="VIIS01000695">
    <property type="protein sequence ID" value="KAF0306049.1"/>
    <property type="molecule type" value="Genomic_DNA"/>
</dbReference>
<comment type="caution">
    <text evidence="3">The sequence shown here is derived from an EMBL/GenBank/DDBJ whole genome shotgun (WGS) entry which is preliminary data.</text>
</comment>
<dbReference type="GO" id="GO:0007264">
    <property type="term" value="P:small GTPase-mediated signal transduction"/>
    <property type="evidence" value="ECO:0007669"/>
    <property type="project" value="InterPro"/>
</dbReference>
<dbReference type="GO" id="GO:0005085">
    <property type="term" value="F:guanyl-nucleotide exchange factor activity"/>
    <property type="evidence" value="ECO:0007669"/>
    <property type="project" value="InterPro"/>
</dbReference>
<comment type="similarity">
    <text evidence="1">Belongs to the DOCK family.</text>
</comment>
<dbReference type="InterPro" id="IPR027007">
    <property type="entry name" value="C2_DOCK-type_domain"/>
</dbReference>
<dbReference type="AlphaFoldDB" id="A0A6A4WLE2"/>
<organism evidence="3 4">
    <name type="scientific">Amphibalanus amphitrite</name>
    <name type="common">Striped barnacle</name>
    <name type="synonym">Balanus amphitrite</name>
    <dbReference type="NCBI Taxonomy" id="1232801"/>
    <lineage>
        <taxon>Eukaryota</taxon>
        <taxon>Metazoa</taxon>
        <taxon>Ecdysozoa</taxon>
        <taxon>Arthropoda</taxon>
        <taxon>Crustacea</taxon>
        <taxon>Multicrustacea</taxon>
        <taxon>Cirripedia</taxon>
        <taxon>Thoracica</taxon>
        <taxon>Thoracicalcarea</taxon>
        <taxon>Balanomorpha</taxon>
        <taxon>Balanoidea</taxon>
        <taxon>Balanidae</taxon>
        <taxon>Amphibalaninae</taxon>
        <taxon>Amphibalanus</taxon>
    </lineage>
</organism>
<dbReference type="InterPro" id="IPR035892">
    <property type="entry name" value="C2_domain_sf"/>
</dbReference>
<evidence type="ECO:0000256" key="1">
    <source>
        <dbReference type="PROSITE-ProRule" id="PRU00983"/>
    </source>
</evidence>
<dbReference type="Gene3D" id="3.60.10.10">
    <property type="entry name" value="Endonuclease/exonuclease/phosphatase"/>
    <property type="match status" value="1"/>
</dbReference>
<dbReference type="Proteomes" id="UP000440578">
    <property type="component" value="Unassembled WGS sequence"/>
</dbReference>
<evidence type="ECO:0000313" key="4">
    <source>
        <dbReference type="Proteomes" id="UP000440578"/>
    </source>
</evidence>
<proteinExistence type="inferred from homology"/>
<dbReference type="Gene3D" id="2.60.40.150">
    <property type="entry name" value="C2 domain"/>
    <property type="match status" value="1"/>
</dbReference>
<dbReference type="OrthoDB" id="47328at2759"/>
<dbReference type="CDD" id="cd08696">
    <property type="entry name" value="C2_Dock-C"/>
    <property type="match status" value="1"/>
</dbReference>
<gene>
    <name evidence="3" type="primary">Dock7_1</name>
    <name evidence="3" type="ORF">FJT64_022401</name>
</gene>
<dbReference type="PANTHER" id="PTHR23317:SF76">
    <property type="entry name" value="LD20667P"/>
    <property type="match status" value="1"/>
</dbReference>
<reference evidence="3 4" key="1">
    <citation type="submission" date="2019-07" db="EMBL/GenBank/DDBJ databases">
        <title>Draft genome assembly of a fouling barnacle, Amphibalanus amphitrite (Darwin, 1854): The first reference genome for Thecostraca.</title>
        <authorList>
            <person name="Kim W."/>
        </authorList>
    </citation>
    <scope>NUCLEOTIDE SEQUENCE [LARGE SCALE GENOMIC DNA]</scope>
    <source>
        <strain evidence="3">SNU_AA5</strain>
        <tissue evidence="3">Soma without cirri and trophi</tissue>
    </source>
</reference>
<name>A0A6A4WLE2_AMPAM</name>
<accession>A0A6A4WLE2</accession>
<dbReference type="InterPro" id="IPR037808">
    <property type="entry name" value="C2_Dock-C"/>
</dbReference>